<gene>
    <name evidence="2" type="ORF">GOB81_00650</name>
</gene>
<keyword evidence="3" id="KW-1185">Reference proteome</keyword>
<feature type="region of interest" description="Disordered" evidence="1">
    <location>
        <begin position="465"/>
        <end position="511"/>
    </location>
</feature>
<name>A0ABX0JWB2_9PROT</name>
<dbReference type="EMBL" id="WOSY01000001">
    <property type="protein sequence ID" value="NHN87147.1"/>
    <property type="molecule type" value="Genomic_DNA"/>
</dbReference>
<accession>A0ABX0JWB2</accession>
<evidence type="ECO:0000313" key="3">
    <source>
        <dbReference type="Proteomes" id="UP000631653"/>
    </source>
</evidence>
<evidence type="ECO:0000256" key="1">
    <source>
        <dbReference type="SAM" id="MobiDB-lite"/>
    </source>
</evidence>
<protein>
    <submittedName>
        <fullName evidence="2">3-demethylubiquinone-9 3-methyltransferase</fullName>
    </submittedName>
</protein>
<feature type="compositionally biased region" description="Pro residues" evidence="1">
    <location>
        <begin position="500"/>
        <end position="511"/>
    </location>
</feature>
<proteinExistence type="predicted"/>
<reference evidence="2 3" key="1">
    <citation type="journal article" date="2020" name="Int. J. Syst. Evol. Microbiol.">
        <title>Novel acetic acid bacteria from cider fermentations: Acetobacter conturbans sp. nov. and Acetobacter fallax sp. nov.</title>
        <authorList>
            <person name="Sombolestani A.S."/>
            <person name="Cleenwerck I."/>
            <person name="Cnockaert M."/>
            <person name="Borremans W."/>
            <person name="Wieme A.D."/>
            <person name="De Vuyst L."/>
            <person name="Vandamme P."/>
        </authorList>
    </citation>
    <scope>NUCLEOTIDE SEQUENCE [LARGE SCALE GENOMIC DNA]</scope>
    <source>
        <strain evidence="2 3">LMG 1627</strain>
    </source>
</reference>
<dbReference type="RefSeq" id="WP_173568445.1">
    <property type="nucleotide sequence ID" value="NZ_WOSY01000001.1"/>
</dbReference>
<organism evidence="2 3">
    <name type="scientific">Acetobacter conturbans</name>
    <dbReference type="NCBI Taxonomy" id="1737472"/>
    <lineage>
        <taxon>Bacteria</taxon>
        <taxon>Pseudomonadati</taxon>
        <taxon>Pseudomonadota</taxon>
        <taxon>Alphaproteobacteria</taxon>
        <taxon>Acetobacterales</taxon>
        <taxon>Acetobacteraceae</taxon>
        <taxon>Acetobacter</taxon>
    </lineage>
</organism>
<evidence type="ECO:0000313" key="2">
    <source>
        <dbReference type="EMBL" id="NHN87147.1"/>
    </source>
</evidence>
<sequence>MIPQNTRRTIAALSTVAVVGLGAAGWIWVHRKANHELIEALEDARAHLPAGVEFTWGKAIALPTTHGARLTDVVLKDPDGTVSAAMIELIGASVGPTSTTDGNPPDASLSVEHNPLHFDHVLAHTLHITGPAGEMHAKRLSLDGLLLPPPGQDQIAALTMDHGELTDATVVSADNRTSARAASFILDQYGLGRLSRLTVGKLELQTADHPSRDLLVGKLVSDGSDLAAAMQGALNGQGILFHEGNQSIMAQDVKLQGETGGPGSSIAPLFAIETAHAHIDTTGQKSRVTESLSHFRVWPNGPQGILVKSLGYTKFAGNVVLNALVDFSADVAHITQLDIKAPDWGRLDIAADLVNLAAPTGQMPQPQLAHLDLTWSDGGLVSHIMNSAAISQGMDPDAYVMLLRRSLTPPGTAPDSAGAQLSDYLANPDAGPLTAMLAPPQPLPLPALATLALLPAHPEVATTLGLTVQAPSKDRTAPPPAMPDPNMTTDEPEDPSILAPAPPPAPPGGKQ</sequence>
<comment type="caution">
    <text evidence="2">The sequence shown here is derived from an EMBL/GenBank/DDBJ whole genome shotgun (WGS) entry which is preliminary data.</text>
</comment>
<dbReference type="Proteomes" id="UP000631653">
    <property type="component" value="Unassembled WGS sequence"/>
</dbReference>